<dbReference type="CDD" id="cd06466">
    <property type="entry name" value="p23_CS_SGT1_like"/>
    <property type="match status" value="1"/>
</dbReference>
<comment type="caution">
    <text evidence="5">The sequence shown here is derived from an EMBL/GenBank/DDBJ whole genome shotgun (WGS) entry which is preliminary data.</text>
</comment>
<evidence type="ECO:0000259" key="4">
    <source>
        <dbReference type="PROSITE" id="PS51203"/>
    </source>
</evidence>
<dbReference type="InterPro" id="IPR011990">
    <property type="entry name" value="TPR-like_helical_dom_sf"/>
</dbReference>
<name>A0AA40CG38_9PEZI</name>
<dbReference type="Pfam" id="PF05002">
    <property type="entry name" value="SGS"/>
    <property type="match status" value="1"/>
</dbReference>
<evidence type="ECO:0000256" key="2">
    <source>
        <dbReference type="SAM" id="MobiDB-lite"/>
    </source>
</evidence>
<dbReference type="GO" id="GO:0051087">
    <property type="term" value="F:protein-folding chaperone binding"/>
    <property type="evidence" value="ECO:0007669"/>
    <property type="project" value="InterPro"/>
</dbReference>
<protein>
    <submittedName>
        <fullName evidence="5">SGS domain-containing protein</fullName>
    </submittedName>
</protein>
<feature type="region of interest" description="Disordered" evidence="2">
    <location>
        <begin position="384"/>
        <end position="409"/>
    </location>
</feature>
<organism evidence="5 6">
    <name type="scientific">Bombardia bombarda</name>
    <dbReference type="NCBI Taxonomy" id="252184"/>
    <lineage>
        <taxon>Eukaryota</taxon>
        <taxon>Fungi</taxon>
        <taxon>Dikarya</taxon>
        <taxon>Ascomycota</taxon>
        <taxon>Pezizomycotina</taxon>
        <taxon>Sordariomycetes</taxon>
        <taxon>Sordariomycetidae</taxon>
        <taxon>Sordariales</taxon>
        <taxon>Lasiosphaeriaceae</taxon>
        <taxon>Bombardia</taxon>
    </lineage>
</organism>
<dbReference type="Pfam" id="PF04969">
    <property type="entry name" value="CS"/>
    <property type="match status" value="1"/>
</dbReference>
<dbReference type="AlphaFoldDB" id="A0AA40CG38"/>
<comment type="similarity">
    <text evidence="1">Belongs to the SGT1 family.</text>
</comment>
<gene>
    <name evidence="5" type="ORF">B0T17DRAFT_612849</name>
</gene>
<evidence type="ECO:0000313" key="5">
    <source>
        <dbReference type="EMBL" id="KAK0636064.1"/>
    </source>
</evidence>
<keyword evidence="6" id="KW-1185">Reference proteome</keyword>
<dbReference type="Gene3D" id="1.25.40.10">
    <property type="entry name" value="Tetratricopeptide repeat domain"/>
    <property type="match status" value="1"/>
</dbReference>
<dbReference type="PANTHER" id="PTHR45862">
    <property type="entry name" value="PROTEIN SGT1 HOMOLOG"/>
    <property type="match status" value="1"/>
</dbReference>
<evidence type="ECO:0000313" key="6">
    <source>
        <dbReference type="Proteomes" id="UP001174934"/>
    </source>
</evidence>
<dbReference type="InterPro" id="IPR007699">
    <property type="entry name" value="SGS_dom"/>
</dbReference>
<reference evidence="5" key="1">
    <citation type="submission" date="2023-06" db="EMBL/GenBank/DDBJ databases">
        <title>Genome-scale phylogeny and comparative genomics of the fungal order Sordariales.</title>
        <authorList>
            <consortium name="Lawrence Berkeley National Laboratory"/>
            <person name="Hensen N."/>
            <person name="Bonometti L."/>
            <person name="Westerberg I."/>
            <person name="Brannstrom I.O."/>
            <person name="Guillou S."/>
            <person name="Cros-Aarteil S."/>
            <person name="Calhoun S."/>
            <person name="Haridas S."/>
            <person name="Kuo A."/>
            <person name="Mondo S."/>
            <person name="Pangilinan J."/>
            <person name="Riley R."/>
            <person name="LaButti K."/>
            <person name="Andreopoulos B."/>
            <person name="Lipzen A."/>
            <person name="Chen C."/>
            <person name="Yanf M."/>
            <person name="Daum C."/>
            <person name="Ng V."/>
            <person name="Clum A."/>
            <person name="Steindorff A."/>
            <person name="Ohm R."/>
            <person name="Martin F."/>
            <person name="Silar P."/>
            <person name="Natvig D."/>
            <person name="Lalanne C."/>
            <person name="Gautier V."/>
            <person name="Ament-velasquez S.L."/>
            <person name="Kruys A."/>
            <person name="Hutchinson M.I."/>
            <person name="Powell A.J."/>
            <person name="Barry K."/>
            <person name="Miller A.N."/>
            <person name="Grigoriev I.V."/>
            <person name="Debuchy R."/>
            <person name="Gladieux P."/>
            <person name="Thoren M.H."/>
            <person name="Johannesson H."/>
        </authorList>
    </citation>
    <scope>NUCLEOTIDE SEQUENCE</scope>
    <source>
        <strain evidence="5">SMH3391-2</strain>
    </source>
</reference>
<dbReference type="Proteomes" id="UP001174934">
    <property type="component" value="Unassembled WGS sequence"/>
</dbReference>
<dbReference type="InterPro" id="IPR008978">
    <property type="entry name" value="HSP20-like_chaperone"/>
</dbReference>
<dbReference type="SUPFAM" id="SSF48452">
    <property type="entry name" value="TPR-like"/>
    <property type="match status" value="1"/>
</dbReference>
<feature type="domain" description="SGS" evidence="3">
    <location>
        <begin position="385"/>
        <end position="470"/>
    </location>
</feature>
<dbReference type="InterPro" id="IPR044563">
    <property type="entry name" value="Sgt1-like"/>
</dbReference>
<proteinExistence type="inferred from homology"/>
<evidence type="ECO:0000259" key="3">
    <source>
        <dbReference type="PROSITE" id="PS51048"/>
    </source>
</evidence>
<dbReference type="Gene3D" id="2.60.40.790">
    <property type="match status" value="1"/>
</dbReference>
<evidence type="ECO:0000256" key="1">
    <source>
        <dbReference type="ARBA" id="ARBA00008509"/>
    </source>
</evidence>
<dbReference type="EMBL" id="JAULSR010000001">
    <property type="protein sequence ID" value="KAK0636064.1"/>
    <property type="molecule type" value="Genomic_DNA"/>
</dbReference>
<sequence>MSATTLAHRGIEAVRNKDYAAAIPLLDQAIEQTNSPFWLLARANAHQQLKHYDAALHDAGLAYHTAAERGSGTSRKHMIEAQYRRATIYFKLGRYADSDCCAKWSMLLAEGRPAREDDGVEKKVDAKGYYTVTLEEGIADKLNQPGGGPASIMAGSVSGSGTGFEADWNRAYAWRSQTLGTLKGLPADDPARKVAVAKIPSKPKPKKAEVREVDPDVEEALAAQKAAEADGPASGWVPEKKLKLRSDFYQSNTHVAVSLFGKGIKKEELKVEFSDKQVQIGPIPREVAPYVKPGDRESTSTLFLGGEIVPSGSRWSATTRKIELVLRKATPGVKWSTWGEEKIGSVAFSEAAESAKANKQPAAAAQAAAAAASAPSIVADAHVPAYPTSSKTGPKDWDKLEDGEEDDQEKQDVNFFFKQLYKGAAPEQQRAMMKSFTESNGTALSTDWNDVKARKVETLPPDGVEVKKWD</sequence>
<feature type="domain" description="CS" evidence="4">
    <location>
        <begin position="241"/>
        <end position="339"/>
    </location>
</feature>
<accession>A0AA40CG38</accession>
<dbReference type="PROSITE" id="PS51048">
    <property type="entry name" value="SGS"/>
    <property type="match status" value="1"/>
</dbReference>
<dbReference type="InterPro" id="IPR007052">
    <property type="entry name" value="CS_dom"/>
</dbReference>
<dbReference type="PROSITE" id="PS51203">
    <property type="entry name" value="CS"/>
    <property type="match status" value="1"/>
</dbReference>
<dbReference type="SUPFAM" id="SSF49764">
    <property type="entry name" value="HSP20-like chaperones"/>
    <property type="match status" value="1"/>
</dbReference>